<organism evidence="1 2">
    <name type="scientific">Babesia ovata</name>
    <dbReference type="NCBI Taxonomy" id="189622"/>
    <lineage>
        <taxon>Eukaryota</taxon>
        <taxon>Sar</taxon>
        <taxon>Alveolata</taxon>
        <taxon>Apicomplexa</taxon>
        <taxon>Aconoidasida</taxon>
        <taxon>Piroplasmida</taxon>
        <taxon>Babesiidae</taxon>
        <taxon>Babesia</taxon>
    </lineage>
</organism>
<keyword evidence="1" id="KW-0670">Pyruvate</keyword>
<dbReference type="AlphaFoldDB" id="A0A2H6K720"/>
<accession>A0A2H6K720</accession>
<dbReference type="EMBL" id="BDSA01000001">
    <property type="protein sequence ID" value="GBE58779.1"/>
    <property type="molecule type" value="Genomic_DNA"/>
</dbReference>
<dbReference type="Proteomes" id="UP000236319">
    <property type="component" value="Unassembled WGS sequence"/>
</dbReference>
<evidence type="ECO:0000313" key="1">
    <source>
        <dbReference type="EMBL" id="GBE58779.1"/>
    </source>
</evidence>
<dbReference type="GeneID" id="39872549"/>
<keyword evidence="1" id="KW-0808">Transferase</keyword>
<keyword evidence="2" id="KW-1185">Reference proteome</keyword>
<dbReference type="RefSeq" id="XP_028865022.1">
    <property type="nucleotide sequence ID" value="XM_029009189.1"/>
</dbReference>
<dbReference type="VEuPathDB" id="PiroplasmaDB:BOVATA_002720"/>
<dbReference type="OrthoDB" id="10603089at2759"/>
<comment type="caution">
    <text evidence="1">The sequence shown here is derived from an EMBL/GenBank/DDBJ whole genome shotgun (WGS) entry which is preliminary data.</text>
</comment>
<reference evidence="1 2" key="1">
    <citation type="journal article" date="2017" name="BMC Genomics">
        <title>Whole-genome assembly of Babesia ovata and comparative genomics between closely related pathogens.</title>
        <authorList>
            <person name="Yamagishi J."/>
            <person name="Asada M."/>
            <person name="Hakimi H."/>
            <person name="Tanaka T.Q."/>
            <person name="Sugimoto C."/>
            <person name="Kawazu S."/>
        </authorList>
    </citation>
    <scope>NUCLEOTIDE SEQUENCE [LARGE SCALE GENOMIC DNA]</scope>
    <source>
        <strain evidence="1 2">Miyake</strain>
    </source>
</reference>
<name>A0A2H6K720_9APIC</name>
<gene>
    <name evidence="1" type="ORF">BOVATA_002720</name>
</gene>
<protein>
    <submittedName>
        <fullName evidence="1">Pyruvate kinase, putative</fullName>
    </submittedName>
</protein>
<dbReference type="GO" id="GO:0016301">
    <property type="term" value="F:kinase activity"/>
    <property type="evidence" value="ECO:0007669"/>
    <property type="project" value="UniProtKB-KW"/>
</dbReference>
<sequence>MAFLCVDELVGNFRRTRDEEVVRLRQRLVPYDEVAAHESTPHNLLNDEPVLLEELQVRSVEVVRVDPDFGVPESHSEVFQVVEQLAANLHVPALLAHD</sequence>
<evidence type="ECO:0000313" key="2">
    <source>
        <dbReference type="Proteomes" id="UP000236319"/>
    </source>
</evidence>
<proteinExistence type="predicted"/>
<keyword evidence="1" id="KW-0418">Kinase</keyword>